<evidence type="ECO:0000256" key="4">
    <source>
        <dbReference type="ARBA" id="ARBA00007983"/>
    </source>
</evidence>
<dbReference type="GO" id="GO:0048038">
    <property type="term" value="F:quinone binding"/>
    <property type="evidence" value="ECO:0007669"/>
    <property type="project" value="InterPro"/>
</dbReference>
<dbReference type="Proteomes" id="UP000027195">
    <property type="component" value="Unassembled WGS sequence"/>
</dbReference>
<dbReference type="GO" id="GO:0005507">
    <property type="term" value="F:copper ion binding"/>
    <property type="evidence" value="ECO:0007669"/>
    <property type="project" value="InterPro"/>
</dbReference>
<protein>
    <recommendedName>
        <fullName evidence="14">Amine oxidase</fullName>
        <ecNumber evidence="14">1.4.3.-</ecNumber>
    </recommendedName>
</protein>
<dbReference type="PROSITE" id="PS01165">
    <property type="entry name" value="COPPER_AMINE_OXID_2"/>
    <property type="match status" value="1"/>
</dbReference>
<evidence type="ECO:0000256" key="12">
    <source>
        <dbReference type="PIRSR" id="PIRSR600269-50"/>
    </source>
</evidence>
<evidence type="ECO:0000256" key="5">
    <source>
        <dbReference type="ARBA" id="ARBA00011738"/>
    </source>
</evidence>
<evidence type="ECO:0000256" key="6">
    <source>
        <dbReference type="ARBA" id="ARBA00022723"/>
    </source>
</evidence>
<comment type="cofactor">
    <cofactor evidence="14">
        <name>Cu cation</name>
        <dbReference type="ChEBI" id="CHEBI:23378"/>
    </cofactor>
    <text evidence="14">Contains 1 topaquinone per subunit.</text>
</comment>
<dbReference type="InterPro" id="IPR015802">
    <property type="entry name" value="Cu_amine_oxidase_N3"/>
</dbReference>
<evidence type="ECO:0000256" key="7">
    <source>
        <dbReference type="ARBA" id="ARBA00022772"/>
    </source>
</evidence>
<evidence type="ECO:0000259" key="16">
    <source>
        <dbReference type="Pfam" id="PF02728"/>
    </source>
</evidence>
<reference evidence="18" key="1">
    <citation type="journal article" date="2014" name="Proc. Natl. Acad. Sci. U.S.A.">
        <title>Extensive sampling of basidiomycete genomes demonstrates inadequacy of the white-rot/brown-rot paradigm for wood decay fungi.</title>
        <authorList>
            <person name="Riley R."/>
            <person name="Salamov A.A."/>
            <person name="Brown D.W."/>
            <person name="Nagy L.G."/>
            <person name="Floudas D."/>
            <person name="Held B.W."/>
            <person name="Levasseur A."/>
            <person name="Lombard V."/>
            <person name="Morin E."/>
            <person name="Otillar R."/>
            <person name="Lindquist E.A."/>
            <person name="Sun H."/>
            <person name="LaButti K.M."/>
            <person name="Schmutz J."/>
            <person name="Jabbour D."/>
            <person name="Luo H."/>
            <person name="Baker S.E."/>
            <person name="Pisabarro A.G."/>
            <person name="Walton J.D."/>
            <person name="Blanchette R.A."/>
            <person name="Henrissat B."/>
            <person name="Martin F."/>
            <person name="Cullen D."/>
            <person name="Hibbett D.S."/>
            <person name="Grigoriev I.V."/>
        </authorList>
    </citation>
    <scope>NUCLEOTIDE SEQUENCE [LARGE SCALE GENOMIC DNA]</scope>
    <source>
        <strain evidence="18">FD-172 SS1</strain>
    </source>
</reference>
<evidence type="ECO:0000256" key="9">
    <source>
        <dbReference type="ARBA" id="ARBA00023008"/>
    </source>
</evidence>
<dbReference type="PROSITE" id="PS01164">
    <property type="entry name" value="COPPER_AMINE_OXID_1"/>
    <property type="match status" value="1"/>
</dbReference>
<feature type="active site" description="Proton acceptor" evidence="12">
    <location>
        <position position="351"/>
    </location>
</feature>
<dbReference type="InterPro" id="IPR049947">
    <property type="entry name" value="Cu_Am_Ox_Cu-bd"/>
</dbReference>
<dbReference type="EC" id="1.4.3.-" evidence="14"/>
<comment type="similarity">
    <text evidence="4 14">Belongs to the copper/topaquinone oxidase family.</text>
</comment>
<evidence type="ECO:0000256" key="2">
    <source>
        <dbReference type="ARBA" id="ARBA00001936"/>
    </source>
</evidence>
<evidence type="ECO:0000256" key="8">
    <source>
        <dbReference type="ARBA" id="ARBA00023002"/>
    </source>
</evidence>
<dbReference type="InterPro" id="IPR015798">
    <property type="entry name" value="Cu_amine_oxidase_C"/>
</dbReference>
<evidence type="ECO:0000259" key="15">
    <source>
        <dbReference type="Pfam" id="PF01179"/>
    </source>
</evidence>
<evidence type="ECO:0000313" key="18">
    <source>
        <dbReference type="Proteomes" id="UP000027195"/>
    </source>
</evidence>
<dbReference type="EMBL" id="KL198035">
    <property type="protein sequence ID" value="KDQ14911.1"/>
    <property type="molecule type" value="Genomic_DNA"/>
</dbReference>
<feature type="domain" description="Copper amine oxidase catalytic" evidence="15">
    <location>
        <begin position="275"/>
        <end position="689"/>
    </location>
</feature>
<evidence type="ECO:0000313" key="17">
    <source>
        <dbReference type="EMBL" id="KDQ14911.1"/>
    </source>
</evidence>
<comment type="cofactor">
    <cofactor evidence="3">
        <name>Zn(2+)</name>
        <dbReference type="ChEBI" id="CHEBI:29105"/>
    </cofactor>
</comment>
<keyword evidence="9 14" id="KW-0186">Copper</keyword>
<comment type="cofactor">
    <cofactor evidence="1">
        <name>Cu cation</name>
        <dbReference type="ChEBI" id="CHEBI:23378"/>
    </cofactor>
</comment>
<evidence type="ECO:0000256" key="13">
    <source>
        <dbReference type="PIRSR" id="PIRSR600269-51"/>
    </source>
</evidence>
<organism evidence="17 18">
    <name type="scientific">Botryobasidium botryosum (strain FD-172 SS1)</name>
    <dbReference type="NCBI Taxonomy" id="930990"/>
    <lineage>
        <taxon>Eukaryota</taxon>
        <taxon>Fungi</taxon>
        <taxon>Dikarya</taxon>
        <taxon>Basidiomycota</taxon>
        <taxon>Agaricomycotina</taxon>
        <taxon>Agaricomycetes</taxon>
        <taxon>Cantharellales</taxon>
        <taxon>Botryobasidiaceae</taxon>
        <taxon>Botryobasidium</taxon>
    </lineage>
</organism>
<dbReference type="SUPFAM" id="SSF49998">
    <property type="entry name" value="Amine oxidase catalytic domain"/>
    <property type="match status" value="1"/>
</dbReference>
<keyword evidence="8 14" id="KW-0560">Oxidoreductase</keyword>
<dbReference type="InterPro" id="IPR000269">
    <property type="entry name" value="Cu_amine_oxidase"/>
</dbReference>
<dbReference type="InterPro" id="IPR049948">
    <property type="entry name" value="Cu_Am_ox_TPQ-bd"/>
</dbReference>
<dbReference type="OrthoDB" id="5379943at2759"/>
<dbReference type="GO" id="GO:0008131">
    <property type="term" value="F:primary methylamine oxidase activity"/>
    <property type="evidence" value="ECO:0007669"/>
    <property type="project" value="UniProtKB-EC"/>
</dbReference>
<evidence type="ECO:0000256" key="1">
    <source>
        <dbReference type="ARBA" id="ARBA00001935"/>
    </source>
</evidence>
<evidence type="ECO:0000256" key="11">
    <source>
        <dbReference type="ARBA" id="ARBA00048032"/>
    </source>
</evidence>
<proteinExistence type="inferred from homology"/>
<dbReference type="STRING" id="930990.A0A067MTN0"/>
<keyword evidence="10" id="KW-0464">Manganese</keyword>
<dbReference type="Pfam" id="PF01179">
    <property type="entry name" value="Cu_amine_oxid"/>
    <property type="match status" value="1"/>
</dbReference>
<evidence type="ECO:0000256" key="14">
    <source>
        <dbReference type="RuleBase" id="RU000672"/>
    </source>
</evidence>
<comment type="PTM">
    <text evidence="13 14">Topaquinone (TPQ) is generated by copper-dependent autoxidation of a specific tyrosyl residue.</text>
</comment>
<comment type="subunit">
    <text evidence="5">Homodimer.</text>
</comment>
<evidence type="ECO:0000256" key="10">
    <source>
        <dbReference type="ARBA" id="ARBA00023211"/>
    </source>
</evidence>
<gene>
    <name evidence="17" type="ORF">BOTBODRAFT_131906</name>
</gene>
<dbReference type="GO" id="GO:0009308">
    <property type="term" value="P:amine metabolic process"/>
    <property type="evidence" value="ECO:0007669"/>
    <property type="project" value="UniProtKB-UniRule"/>
</dbReference>
<keyword evidence="7 12" id="KW-0801">TPQ</keyword>
<name>A0A067MTN0_BOTB1</name>
<sequence>MAQAAQTNGLKRHPLDALSAPEISAISYALREYMNANTDIRKPKFVSCDLLPPAKRDVLAYLGIPVAPGQKLPSPNYELLRRAEVDFVDLGTGINYHSILSYSDKWTVTILERIIEGTQLNITSEDLIQIEEALRQDERVIKLAADIGLTPDQVFADSWPLGFDPRFPGSRRVQPCLLYARFTKDGNHYGHPLDFIPVIDTYTRKVIHIDFAPHRDANGVLSAPTTAPPALDVDGFSAAGRERVPPITTPSHYLPELLEKQKDFSGLRADLKPLSVVQPEGVSFKVTGNVIEWQKWSMHVAFAPKEGIILSTVTYNDDGELRPVFYRMSLAEMVVPYAAPEHPHNRKMAFDVGEYGMGQQANELSLGCDCLGSIHYLPGSFIRSNGEATTIKNAICIHEEDAGLLWKHTDFRTGGRAHSVRSRRLVVSMIATVANYEYAFYYYFYMDGTIELEILLTGIVSVYLLAEDEPSAPFGTTVAPRINAHHHQHIFSVRVDPMVDGLRNSVVESDIKALAHPTGSAENFAGNGFYAQETVITGSEGNEGAREWDAGADRRWTVVNPARRHYSSGKPVGYGVNLRGAAQTLVTKEDSWVARRAPFATKSLWVVRDREGERMYPAGRYVSQTPKAPIDSVSEWVKDGSNLENEDILLFLTFGITHIVRPEDWPVMPSERVKISFKPIGFFKANPSLDVPGTKNEKSVLAFPQEGNSQEGNCCQ</sequence>
<comment type="cofactor">
    <cofactor evidence="2">
        <name>Mn(2+)</name>
        <dbReference type="ChEBI" id="CHEBI:29035"/>
    </cofactor>
</comment>
<dbReference type="SUPFAM" id="SSF54416">
    <property type="entry name" value="Amine oxidase N-terminal region"/>
    <property type="match status" value="2"/>
</dbReference>
<dbReference type="Gene3D" id="2.70.98.20">
    <property type="entry name" value="Copper amine oxidase, catalytic domain"/>
    <property type="match status" value="1"/>
</dbReference>
<dbReference type="InterPro" id="IPR016182">
    <property type="entry name" value="Cu_amine_oxidase_N-reg"/>
</dbReference>
<keyword evidence="6 14" id="KW-0479">Metal-binding</keyword>
<feature type="domain" description="Copper amine oxidase N3-terminal" evidence="16">
    <location>
        <begin position="122"/>
        <end position="211"/>
    </location>
</feature>
<dbReference type="PANTHER" id="PTHR10638:SF86">
    <property type="entry name" value="COPPER AMINE OXIDASE 1-RELATED"/>
    <property type="match status" value="1"/>
</dbReference>
<dbReference type="FunFam" id="2.70.98.20:FF:000006">
    <property type="entry name" value="Amine oxidase"/>
    <property type="match status" value="1"/>
</dbReference>
<dbReference type="PANTHER" id="PTHR10638">
    <property type="entry name" value="COPPER AMINE OXIDASE"/>
    <property type="match status" value="1"/>
</dbReference>
<dbReference type="FunCoup" id="A0A067MTN0">
    <property type="interactions" value="52"/>
</dbReference>
<dbReference type="AlphaFoldDB" id="A0A067MTN0"/>
<feature type="active site" description="Schiff-base intermediate with substrate; via topaquinone" evidence="12">
    <location>
        <position position="436"/>
    </location>
</feature>
<dbReference type="InParanoid" id="A0A067MTN0"/>
<evidence type="ECO:0000256" key="3">
    <source>
        <dbReference type="ARBA" id="ARBA00001947"/>
    </source>
</evidence>
<dbReference type="HOGENOM" id="CLU_011500_3_2_1"/>
<accession>A0A067MTN0</accession>
<comment type="catalytic activity">
    <reaction evidence="11">
        <text>a primary methyl amine + O2 + H2O = an aldehyde + H2O2 + NH4(+)</text>
        <dbReference type="Rhea" id="RHEA:16153"/>
        <dbReference type="ChEBI" id="CHEBI:15377"/>
        <dbReference type="ChEBI" id="CHEBI:15379"/>
        <dbReference type="ChEBI" id="CHEBI:16240"/>
        <dbReference type="ChEBI" id="CHEBI:17478"/>
        <dbReference type="ChEBI" id="CHEBI:28938"/>
        <dbReference type="ChEBI" id="CHEBI:228804"/>
        <dbReference type="EC" id="1.4.3.21"/>
    </reaction>
</comment>
<dbReference type="Pfam" id="PF02728">
    <property type="entry name" value="Cu_amine_oxidN3"/>
    <property type="match status" value="1"/>
</dbReference>
<dbReference type="Gene3D" id="3.10.450.40">
    <property type="match status" value="2"/>
</dbReference>
<keyword evidence="18" id="KW-1185">Reference proteome</keyword>
<feature type="modified residue" description="2',4',5'-topaquinone" evidence="13">
    <location>
        <position position="436"/>
    </location>
</feature>
<dbReference type="InterPro" id="IPR036460">
    <property type="entry name" value="Cu_amine_oxidase_C_sf"/>
</dbReference>